<dbReference type="AlphaFoldDB" id="A0A2T0TCA5"/>
<comment type="caution">
    <text evidence="1">The sequence shown here is derived from an EMBL/GenBank/DDBJ whole genome shotgun (WGS) entry which is preliminary data.</text>
</comment>
<organism evidence="1 2">
    <name type="scientific">Umezawaea tangerina</name>
    <dbReference type="NCBI Taxonomy" id="84725"/>
    <lineage>
        <taxon>Bacteria</taxon>
        <taxon>Bacillati</taxon>
        <taxon>Actinomycetota</taxon>
        <taxon>Actinomycetes</taxon>
        <taxon>Pseudonocardiales</taxon>
        <taxon>Pseudonocardiaceae</taxon>
        <taxon>Umezawaea</taxon>
    </lineage>
</organism>
<accession>A0A2T0TCA5</accession>
<evidence type="ECO:0000313" key="2">
    <source>
        <dbReference type="Proteomes" id="UP000239494"/>
    </source>
</evidence>
<reference evidence="1 2" key="1">
    <citation type="submission" date="2018-03" db="EMBL/GenBank/DDBJ databases">
        <title>Genomic Encyclopedia of Archaeal and Bacterial Type Strains, Phase II (KMG-II): from individual species to whole genera.</title>
        <authorList>
            <person name="Goeker M."/>
        </authorList>
    </citation>
    <scope>NUCLEOTIDE SEQUENCE [LARGE SCALE GENOMIC DNA]</scope>
    <source>
        <strain evidence="1 2">DSM 44720</strain>
    </source>
</reference>
<protein>
    <recommendedName>
        <fullName evidence="3">Lipoprotein</fullName>
    </recommendedName>
</protein>
<evidence type="ECO:0008006" key="3">
    <source>
        <dbReference type="Google" id="ProtNLM"/>
    </source>
</evidence>
<sequence>MGDGGRSARALAVAGALLLGGCGSQVAGTARPLRITEVERGQVQEYFTELNDAGGKGNSEQRKLLQDTQHPDFRKQACELREGTLRMEPTMSTLRMDPDWEPPGERVHPRGVVYVVAATVTLLEDRAAVGVQIGSLHVVVIDGKAYGFAPCVGG</sequence>
<gene>
    <name evidence="1" type="ORF">CLV43_10324</name>
</gene>
<dbReference type="RefSeq" id="WP_245886254.1">
    <property type="nucleotide sequence ID" value="NZ_PVTF01000003.1"/>
</dbReference>
<dbReference type="PROSITE" id="PS51257">
    <property type="entry name" value="PROKAR_LIPOPROTEIN"/>
    <property type="match status" value="1"/>
</dbReference>
<keyword evidence="2" id="KW-1185">Reference proteome</keyword>
<name>A0A2T0TCA5_9PSEU</name>
<dbReference type="EMBL" id="PVTF01000003">
    <property type="protein sequence ID" value="PRY43285.1"/>
    <property type="molecule type" value="Genomic_DNA"/>
</dbReference>
<dbReference type="Proteomes" id="UP000239494">
    <property type="component" value="Unassembled WGS sequence"/>
</dbReference>
<evidence type="ECO:0000313" key="1">
    <source>
        <dbReference type="EMBL" id="PRY43285.1"/>
    </source>
</evidence>
<proteinExistence type="predicted"/>